<protein>
    <submittedName>
        <fullName evidence="5">RNA-dependent RNA polymerase</fullName>
    </submittedName>
</protein>
<reference evidence="5" key="1">
    <citation type="submission" date="2020-01" db="EMBL/GenBank/DDBJ databases">
        <title>Sustained virome diversity in Antarctic penguins and their ticks: geographical connectedness and no evidence for low pathogen pressure.</title>
        <authorList>
            <person name="Wille M."/>
            <person name="Harvey E."/>
            <person name="Shi M."/>
            <person name="Gonzalez-Acuna D."/>
            <person name="Holmes E.C."/>
            <person name="Hurt A.C."/>
        </authorList>
    </citation>
    <scope>NUCLEOTIDE SEQUENCE</scope>
    <source>
        <strain evidence="5">Antarctic78</strain>
    </source>
</reference>
<dbReference type="GO" id="GO:0006351">
    <property type="term" value="P:DNA-templated transcription"/>
    <property type="evidence" value="ECO:0007669"/>
    <property type="project" value="InterPro"/>
</dbReference>
<name>A0A6H0DKA0_9VIRU</name>
<dbReference type="GO" id="GO:0003723">
    <property type="term" value="F:RNA binding"/>
    <property type="evidence" value="ECO:0007669"/>
    <property type="project" value="InterPro"/>
</dbReference>
<dbReference type="InterPro" id="IPR043128">
    <property type="entry name" value="Rev_trsase/Diguanyl_cyclase"/>
</dbReference>
<keyword evidence="2" id="KW-0548">Nucleotidyltransferase</keyword>
<dbReference type="Pfam" id="PF00680">
    <property type="entry name" value="RdRP_1"/>
    <property type="match status" value="1"/>
</dbReference>
<sequence length="448" mass="51995">MAKPRAKPIYDTTVTSLLSKAGFVIDESPASIYDPSQLWDTLKTYCKEDFASKYVDEHYTHAIDCAYKVFGRRGEYLQPIRDQEELKDSIDLTTSAGVYFTSKEEAWERAWERKAKVLNGEVRPYPCLALARTQRNNKTRLVWGYPLEMVMIESQYGRPLIETFKRIRSPIPYALKRCDLGARLAWSMTERNRVALDFSKFDTCVPRKLISTAFNILRTWFKDVDDSEWSLIVKYFIYTPIVMPNGELYSGKRKGVPSGSVFTQLVDSIANFIIITAAIHKFDLKYNDRTLHVLGDDSVFSTNQDVNLRAMKAYFEKLGFQLNIKKSAVTGQRQTFHFLGFDWRNGLPEKDKDAMVLSATQPERWRNRSDSAYLEQQRAKDVIYGICTLGVNLWDAYLTVFPTMHVYELNRYFERREWKLAGTSGFLDYHEKVVGNPRWSNVTTLVMR</sequence>
<evidence type="ECO:0000256" key="2">
    <source>
        <dbReference type="ARBA" id="ARBA00022695"/>
    </source>
</evidence>
<dbReference type="SUPFAM" id="SSF56672">
    <property type="entry name" value="DNA/RNA polymerases"/>
    <property type="match status" value="1"/>
</dbReference>
<keyword evidence="3" id="KW-0693">Viral RNA replication</keyword>
<evidence type="ECO:0000313" key="5">
    <source>
        <dbReference type="EMBL" id="QIS88027.1"/>
    </source>
</evidence>
<accession>A0A6H0DKA0</accession>
<dbReference type="Gene3D" id="3.30.70.270">
    <property type="match status" value="1"/>
</dbReference>
<dbReference type="PROSITE" id="PS50507">
    <property type="entry name" value="RDRP_SSRNA_POS"/>
    <property type="match status" value="1"/>
</dbReference>
<keyword evidence="5" id="KW-0696">RNA-directed RNA polymerase</keyword>
<dbReference type="InterPro" id="IPR001205">
    <property type="entry name" value="RNA-dir_pol_C"/>
</dbReference>
<feature type="domain" description="RdRp catalytic" evidence="4">
    <location>
        <begin position="191"/>
        <end position="310"/>
    </location>
</feature>
<dbReference type="GO" id="GO:0039694">
    <property type="term" value="P:viral RNA genome replication"/>
    <property type="evidence" value="ECO:0007669"/>
    <property type="project" value="InterPro"/>
</dbReference>
<dbReference type="GO" id="GO:0003968">
    <property type="term" value="F:RNA-directed RNA polymerase activity"/>
    <property type="evidence" value="ECO:0007669"/>
    <property type="project" value="UniProtKB-KW"/>
</dbReference>
<evidence type="ECO:0000256" key="3">
    <source>
        <dbReference type="ARBA" id="ARBA00022953"/>
    </source>
</evidence>
<dbReference type="InterPro" id="IPR043502">
    <property type="entry name" value="DNA/RNA_pol_sf"/>
</dbReference>
<evidence type="ECO:0000259" key="4">
    <source>
        <dbReference type="PROSITE" id="PS50507"/>
    </source>
</evidence>
<proteinExistence type="predicted"/>
<keyword evidence="1" id="KW-0808">Transferase</keyword>
<organism evidence="5">
    <name type="scientific">Senko virus</name>
    <dbReference type="NCBI Taxonomy" id="2707263"/>
    <lineage>
        <taxon>Viruses</taxon>
        <taxon>Riboviria</taxon>
    </lineage>
</organism>
<dbReference type="InterPro" id="IPR007094">
    <property type="entry name" value="RNA-dir_pol_PSvirus"/>
</dbReference>
<evidence type="ECO:0000256" key="1">
    <source>
        <dbReference type="ARBA" id="ARBA00022679"/>
    </source>
</evidence>
<dbReference type="EMBL" id="MT025143">
    <property type="protein sequence ID" value="QIS88027.1"/>
    <property type="molecule type" value="Genomic_RNA"/>
</dbReference>